<dbReference type="InterPro" id="IPR011478">
    <property type="entry name" value="DUF1585"/>
</dbReference>
<protein>
    <submittedName>
        <fullName evidence="4">DUF1549 domain-containing protein</fullName>
    </submittedName>
</protein>
<reference evidence="4 5" key="1">
    <citation type="submission" date="2021-12" db="EMBL/GenBank/DDBJ databases">
        <title>Discovery of the Pendulisporaceae a myxobacterial family with distinct sporulation behavior and unique specialized metabolism.</title>
        <authorList>
            <person name="Garcia R."/>
            <person name="Popoff A."/>
            <person name="Bader C.D."/>
            <person name="Loehr J."/>
            <person name="Walesch S."/>
            <person name="Walt C."/>
            <person name="Boldt J."/>
            <person name="Bunk B."/>
            <person name="Haeckl F.J.F.P.J."/>
            <person name="Gunesch A.P."/>
            <person name="Birkelbach J."/>
            <person name="Nuebel U."/>
            <person name="Pietschmann T."/>
            <person name="Bach T."/>
            <person name="Mueller R."/>
        </authorList>
    </citation>
    <scope>NUCLEOTIDE SEQUENCE [LARGE SCALE GENOMIC DNA]</scope>
    <source>
        <strain evidence="4 5">MSr12523</strain>
    </source>
</reference>
<dbReference type="EMBL" id="CP089982">
    <property type="protein sequence ID" value="WXA91833.1"/>
    <property type="molecule type" value="Genomic_DNA"/>
</dbReference>
<organism evidence="4 5">
    <name type="scientific">Pendulispora brunnea</name>
    <dbReference type="NCBI Taxonomy" id="2905690"/>
    <lineage>
        <taxon>Bacteria</taxon>
        <taxon>Pseudomonadati</taxon>
        <taxon>Myxococcota</taxon>
        <taxon>Myxococcia</taxon>
        <taxon>Myxococcales</taxon>
        <taxon>Sorangiineae</taxon>
        <taxon>Pendulisporaceae</taxon>
        <taxon>Pendulispora</taxon>
    </lineage>
</organism>
<keyword evidence="5" id="KW-1185">Reference proteome</keyword>
<evidence type="ECO:0000313" key="4">
    <source>
        <dbReference type="EMBL" id="WXA91833.1"/>
    </source>
</evidence>
<dbReference type="Pfam" id="PF07624">
    <property type="entry name" value="PSD2"/>
    <property type="match status" value="1"/>
</dbReference>
<feature type="domain" description="DUF1549" evidence="2">
    <location>
        <begin position="18"/>
        <end position="91"/>
    </location>
</feature>
<gene>
    <name evidence="4" type="ORF">LZC95_35950</name>
</gene>
<dbReference type="Pfam" id="PF07583">
    <property type="entry name" value="PSCyt2"/>
    <property type="match status" value="1"/>
</dbReference>
<evidence type="ECO:0000259" key="3">
    <source>
        <dbReference type="Pfam" id="PF07624"/>
    </source>
</evidence>
<name>A0ABZ2JZC1_9BACT</name>
<dbReference type="Proteomes" id="UP001379533">
    <property type="component" value="Chromosome"/>
</dbReference>
<accession>A0ABZ2JZC1</accession>
<feature type="signal peptide" evidence="1">
    <location>
        <begin position="1"/>
        <end position="20"/>
    </location>
</feature>
<keyword evidence="1" id="KW-0732">Signal</keyword>
<evidence type="ECO:0000256" key="1">
    <source>
        <dbReference type="SAM" id="SignalP"/>
    </source>
</evidence>
<feature type="domain" description="DUF1585" evidence="3">
    <location>
        <begin position="563"/>
        <end position="629"/>
    </location>
</feature>
<evidence type="ECO:0000259" key="2">
    <source>
        <dbReference type="Pfam" id="PF07583"/>
    </source>
</evidence>
<dbReference type="InterPro" id="IPR011444">
    <property type="entry name" value="DUF1549"/>
</dbReference>
<feature type="chain" id="PRO_5045860334" evidence="1">
    <location>
        <begin position="21"/>
        <end position="647"/>
    </location>
</feature>
<dbReference type="RefSeq" id="WP_394842451.1">
    <property type="nucleotide sequence ID" value="NZ_CP089982.1"/>
</dbReference>
<evidence type="ECO:0000313" key="5">
    <source>
        <dbReference type="Proteomes" id="UP001379533"/>
    </source>
</evidence>
<proteinExistence type="predicted"/>
<sequence length="647" mass="70387">MRKIALLASLGVAWTAHAHAAPTLDDYRHFRALTVDLVGRIPTRDEVAAFEKPDFNLDAWVDAHLTGDAYADRVARIYMDLLRLQVSPVFNALNTQVDLRRQKVLGPDGKSIYVYYRFGQRRARVETDGDFCLTPDETGLAFPVNQPAVPYPPGGPADGKAVSQAVLDAATVMVKPWWLYRDYKNASPSKYYDAATWSKYGFTPVAGLLTDADGATAPTQIRICKEEAQKADTGHVYRSGRTSQVTGDGGGPPFGRYTYPPLDDAFATQNEGAPISCRSQTGISHAIDCGCGTGLEHCFPTPSSNGQVPAVVAPELDILGTDAPIDSIAQDSGDWDRLWWGEEARRFMLYLFGQDRDMREMLTAPYTFVNGPLMQYYKSDAPSACCGAAVAFGYSEPVPLLDPKNLPGALLPHDANTWAMVGNRGENASGILTMPIFLTKYGTRRARAHALYNAFLCKDFIAPPNLQLKPSEDPNLMTRDGCKSCHATLEPMAAYFTRVAESSVMYFPADKMPIDTTVCKKDAKGTLNQTCSRYYDPAFSDTKHAVLRGAYPDVTGGTNHANSGPKGMAAELTAHPEFGSCVAQNVATSFLGRTLNTEDAELARTLADALAQGGFRMRAVVKKMLLSDAYRKSNNLTSSAWRAGGAP</sequence>